<reference evidence="1 2" key="1">
    <citation type="submission" date="2016-07" db="EMBL/GenBank/DDBJ databases">
        <title>Pervasive Adenine N6-methylation of Active Genes in Fungi.</title>
        <authorList>
            <consortium name="DOE Joint Genome Institute"/>
            <person name="Mondo S.J."/>
            <person name="Dannebaum R.O."/>
            <person name="Kuo R.C."/>
            <person name="Labutti K."/>
            <person name="Haridas S."/>
            <person name="Kuo A."/>
            <person name="Salamov A."/>
            <person name="Ahrendt S.R."/>
            <person name="Lipzen A."/>
            <person name="Sullivan W."/>
            <person name="Andreopoulos W.B."/>
            <person name="Clum A."/>
            <person name="Lindquist E."/>
            <person name="Daum C."/>
            <person name="Ramamoorthy G.K."/>
            <person name="Gryganskyi A."/>
            <person name="Culley D."/>
            <person name="Magnuson J.K."/>
            <person name="James T.Y."/>
            <person name="O'Malley M.A."/>
            <person name="Stajich J.E."/>
            <person name="Spatafora J.W."/>
            <person name="Visel A."/>
            <person name="Grigoriev I.V."/>
        </authorList>
    </citation>
    <scope>NUCLEOTIDE SEQUENCE [LARGE SCALE GENOMIC DNA]</scope>
    <source>
        <strain evidence="1 2">NRRL 3301</strain>
    </source>
</reference>
<sequence>MDEHEEFKNYFIVMGTLCVLAPYSPELNPKKLVDVVLSGERAKVHIRDLPKFDYAASTKITMDLDSVIVKSYSLVALDAVTPTPPLDFSQATTKTHVGIAHILATNDGPTSVDLGRIPNLCIGHFGAEKFSINIVFPHLWGGNKKGTFVPYAYYRLFLAKCFYPAIIFAKSKNDMEHELPPTYKHVVELSRGYGKYSSRFKRHFSTMLEPHQFEAFEEALRRLCAECLGGYIDDFFFVSTRHGMKKMVPPGLSLDKKMIKPVAWESQVFEDRRCKVYVDYGWKFFSGPGEATLWTVPNPEEKQGSLGRHLPITSKFFPCPVRAKYNEYPLAGMADVAGFTQRSMDSVTGDGTFGILKLIGYHTHKSLTYKRDDGHLGVDATPVEIFRRNKAYESYIYGSNSFFQHMRKLQEARQNTLPALKYVCAMILQTLKVSLTESSKKITYIAQYCTLTLKHF</sequence>
<keyword evidence="2" id="KW-1185">Reference proteome</keyword>
<comment type="caution">
    <text evidence="1">The sequence shown here is derived from an EMBL/GenBank/DDBJ whole genome shotgun (WGS) entry which is preliminary data.</text>
</comment>
<evidence type="ECO:0000313" key="2">
    <source>
        <dbReference type="Proteomes" id="UP000242146"/>
    </source>
</evidence>
<accession>A0A1X2GPS5</accession>
<proteinExistence type="predicted"/>
<protein>
    <submittedName>
        <fullName evidence="1">Uncharacterized protein</fullName>
    </submittedName>
</protein>
<organism evidence="1 2">
    <name type="scientific">Hesseltinella vesiculosa</name>
    <dbReference type="NCBI Taxonomy" id="101127"/>
    <lineage>
        <taxon>Eukaryota</taxon>
        <taxon>Fungi</taxon>
        <taxon>Fungi incertae sedis</taxon>
        <taxon>Mucoromycota</taxon>
        <taxon>Mucoromycotina</taxon>
        <taxon>Mucoromycetes</taxon>
        <taxon>Mucorales</taxon>
        <taxon>Cunninghamellaceae</taxon>
        <taxon>Hesseltinella</taxon>
    </lineage>
</organism>
<gene>
    <name evidence="1" type="ORF">DM01DRAFT_1207116</name>
</gene>
<evidence type="ECO:0000313" key="1">
    <source>
        <dbReference type="EMBL" id="ORX58805.1"/>
    </source>
</evidence>
<dbReference type="STRING" id="101127.A0A1X2GPS5"/>
<dbReference type="Proteomes" id="UP000242146">
    <property type="component" value="Unassembled WGS sequence"/>
</dbReference>
<name>A0A1X2GPS5_9FUNG</name>
<dbReference type="AlphaFoldDB" id="A0A1X2GPS5"/>
<dbReference type="EMBL" id="MCGT01000006">
    <property type="protein sequence ID" value="ORX58805.1"/>
    <property type="molecule type" value="Genomic_DNA"/>
</dbReference>